<dbReference type="Pfam" id="PF19904">
    <property type="entry name" value="DUF6377"/>
    <property type="match status" value="1"/>
</dbReference>
<dbReference type="EMBL" id="JBCLPP010000026">
    <property type="protein sequence ID" value="MEY8245908.1"/>
    <property type="molecule type" value="Genomic_DNA"/>
</dbReference>
<evidence type="ECO:0000256" key="1">
    <source>
        <dbReference type="SAM" id="Coils"/>
    </source>
</evidence>
<dbReference type="Proteomes" id="UP001565200">
    <property type="component" value="Unassembled WGS sequence"/>
</dbReference>
<evidence type="ECO:0000313" key="4">
    <source>
        <dbReference type="EMBL" id="MEY8245908.1"/>
    </source>
</evidence>
<accession>A0ABV4CWZ1</accession>
<keyword evidence="2" id="KW-1133">Transmembrane helix</keyword>
<keyword evidence="1" id="KW-0175">Coiled coil</keyword>
<protein>
    <submittedName>
        <fullName evidence="4">DUF6377 domain-containing protein</fullName>
    </submittedName>
</protein>
<feature type="coiled-coil region" evidence="1">
    <location>
        <begin position="30"/>
        <end position="60"/>
    </location>
</feature>
<keyword evidence="2" id="KW-0812">Transmembrane</keyword>
<feature type="transmembrane region" description="Helical" evidence="2">
    <location>
        <begin position="314"/>
        <end position="338"/>
    </location>
</feature>
<sequence>MYGIDGLSSYTFDDAFSELDEALAQRRDLLKLKDIRIDSLKAELENAENYKAEISAIESLIDEYAHYDVDSLKRYFSKAIALSSFYGDSVAARRFWLAEIEHMPVRGEIREAFMRIDSVRVNDLEEEDKILFFEAARWASLYTTSIYSPHKLHRGYFSKYGEYNDSLMARTDVSSPRYRLLAGSHYLAKGQVSLAIAALNDYIENNKEYNEDYANALSMLALSYFERSRKDLWMYYIILAAAVDARIGVLDNDCLRQVGGALYQMGDLDRAYEYMSVAQDDVDRCKAYIRSVNVAPVYPRLMADYRDMQRRREMLLYFLIGSLVVIAALSAIIIYIRYNDVKRLKRLKTELVNANLVKDSHLGRILSLCSIYMEKLDDYNKLVSRKIAAGQIDDLYKLVKTGKFLDDQSKMFYEIFDNSFVHMFPTFIDEVNALLGPDKGFEQLSEPVKLTPELRILAFMRLGLDDSAQIARFLGLSLNTVYTYRNRMKSRAKNRATFENDIINIGTYN</sequence>
<feature type="domain" description="DUF6377" evidence="3">
    <location>
        <begin position="244"/>
        <end position="471"/>
    </location>
</feature>
<dbReference type="InterPro" id="IPR045957">
    <property type="entry name" value="DUF6377"/>
</dbReference>
<proteinExistence type="predicted"/>
<evidence type="ECO:0000259" key="3">
    <source>
        <dbReference type="Pfam" id="PF19904"/>
    </source>
</evidence>
<organism evidence="4 5">
    <name type="scientific">Heminiphilus faecis</name>
    <dbReference type="NCBI Taxonomy" id="2601703"/>
    <lineage>
        <taxon>Bacteria</taxon>
        <taxon>Pseudomonadati</taxon>
        <taxon>Bacteroidota</taxon>
        <taxon>Bacteroidia</taxon>
        <taxon>Bacteroidales</taxon>
        <taxon>Muribaculaceae</taxon>
        <taxon>Heminiphilus</taxon>
    </lineage>
</organism>
<evidence type="ECO:0000313" key="5">
    <source>
        <dbReference type="Proteomes" id="UP001565200"/>
    </source>
</evidence>
<evidence type="ECO:0000256" key="2">
    <source>
        <dbReference type="SAM" id="Phobius"/>
    </source>
</evidence>
<dbReference type="SUPFAM" id="SSF48452">
    <property type="entry name" value="TPR-like"/>
    <property type="match status" value="1"/>
</dbReference>
<dbReference type="Gene3D" id="1.25.40.10">
    <property type="entry name" value="Tetratricopeptide repeat domain"/>
    <property type="match status" value="1"/>
</dbReference>
<reference evidence="4 5" key="1">
    <citation type="submission" date="2024-03" db="EMBL/GenBank/DDBJ databases">
        <title>Mouse gut bacterial collection (mGBC) of GemPharmatech.</title>
        <authorList>
            <person name="He Y."/>
            <person name="Dong L."/>
            <person name="Wu D."/>
            <person name="Gao X."/>
            <person name="Lin Z."/>
        </authorList>
    </citation>
    <scope>NUCLEOTIDE SEQUENCE [LARGE SCALE GENOMIC DNA]</scope>
    <source>
        <strain evidence="4 5">54-13</strain>
    </source>
</reference>
<comment type="caution">
    <text evidence="4">The sequence shown here is derived from an EMBL/GenBank/DDBJ whole genome shotgun (WGS) entry which is preliminary data.</text>
</comment>
<name>A0ABV4CWZ1_9BACT</name>
<dbReference type="InterPro" id="IPR011990">
    <property type="entry name" value="TPR-like_helical_dom_sf"/>
</dbReference>
<keyword evidence="2" id="KW-0472">Membrane</keyword>
<gene>
    <name evidence="4" type="ORF">AAK873_09810</name>
</gene>
<keyword evidence="5" id="KW-1185">Reference proteome</keyword>